<evidence type="ECO:0000313" key="7">
    <source>
        <dbReference type="EMBL" id="WWF06415.1"/>
    </source>
</evidence>
<dbReference type="SUPFAM" id="SSF56219">
    <property type="entry name" value="DNase I-like"/>
    <property type="match status" value="1"/>
</dbReference>
<dbReference type="Proteomes" id="UP001381003">
    <property type="component" value="Chromosome"/>
</dbReference>
<dbReference type="InterPro" id="IPR004808">
    <property type="entry name" value="AP_endonuc_1"/>
</dbReference>
<name>A0ABZ2FJC8_9MICO</name>
<dbReference type="PANTHER" id="PTHR43250:SF2">
    <property type="entry name" value="EXODEOXYRIBONUCLEASE III"/>
    <property type="match status" value="1"/>
</dbReference>
<dbReference type="NCBIfam" id="TIGR00633">
    <property type="entry name" value="xth"/>
    <property type="match status" value="1"/>
</dbReference>
<gene>
    <name evidence="7" type="ORF">N5P18_05950</name>
</gene>
<dbReference type="Gene3D" id="3.60.10.10">
    <property type="entry name" value="Endonuclease/exonuclease/phosphatase"/>
    <property type="match status" value="1"/>
</dbReference>
<comment type="cofactor">
    <cofactor evidence="1">
        <name>Mg(2+)</name>
        <dbReference type="ChEBI" id="CHEBI:18420"/>
    </cofactor>
</comment>
<dbReference type="PROSITE" id="PS51435">
    <property type="entry name" value="AP_NUCLEASE_F1_4"/>
    <property type="match status" value="1"/>
</dbReference>
<dbReference type="EMBL" id="CP104874">
    <property type="protein sequence ID" value="WWF06415.1"/>
    <property type="molecule type" value="Genomic_DNA"/>
</dbReference>
<evidence type="ECO:0000313" key="8">
    <source>
        <dbReference type="Proteomes" id="UP001381003"/>
    </source>
</evidence>
<dbReference type="InterPro" id="IPR036691">
    <property type="entry name" value="Endo/exonu/phosph_ase_sf"/>
</dbReference>
<dbReference type="Pfam" id="PF03372">
    <property type="entry name" value="Exo_endo_phos"/>
    <property type="match status" value="1"/>
</dbReference>
<evidence type="ECO:0000256" key="5">
    <source>
        <dbReference type="ARBA" id="ARBA00022842"/>
    </source>
</evidence>
<keyword evidence="3" id="KW-0479">Metal-binding</keyword>
<evidence type="ECO:0000256" key="2">
    <source>
        <dbReference type="ARBA" id="ARBA00007092"/>
    </source>
</evidence>
<reference evidence="7 8" key="1">
    <citation type="submission" date="2022-09" db="EMBL/GenBank/DDBJ databases">
        <title>Complete genome sequence of Janibacter terrae strain COS04-44, PCL-degrading bacteria isolated from oil spilled coast.</title>
        <authorList>
            <person name="Park H."/>
            <person name="Kim J.Y."/>
            <person name="An S.H."/>
            <person name="Lee C.M."/>
            <person name="Weon H.-Y."/>
        </authorList>
    </citation>
    <scope>NUCLEOTIDE SEQUENCE [LARGE SCALE GENOMIC DNA]</scope>
    <source>
        <strain evidence="7 8">COS04-44</strain>
    </source>
</reference>
<accession>A0ABZ2FJC8</accession>
<evidence type="ECO:0000259" key="6">
    <source>
        <dbReference type="Pfam" id="PF03372"/>
    </source>
</evidence>
<organism evidence="7 8">
    <name type="scientific">Janibacter terrae</name>
    <dbReference type="NCBI Taxonomy" id="103817"/>
    <lineage>
        <taxon>Bacteria</taxon>
        <taxon>Bacillati</taxon>
        <taxon>Actinomycetota</taxon>
        <taxon>Actinomycetes</taxon>
        <taxon>Micrococcales</taxon>
        <taxon>Intrasporangiaceae</taxon>
        <taxon>Janibacter</taxon>
    </lineage>
</organism>
<evidence type="ECO:0000256" key="1">
    <source>
        <dbReference type="ARBA" id="ARBA00001946"/>
    </source>
</evidence>
<dbReference type="PANTHER" id="PTHR43250">
    <property type="entry name" value="EXODEOXYRIBONUCLEASE III"/>
    <property type="match status" value="1"/>
</dbReference>
<comment type="similarity">
    <text evidence="2">Belongs to the DNA repair enzymes AP/ExoA family.</text>
</comment>
<feature type="domain" description="Endonuclease/exonuclease/phosphatase" evidence="6">
    <location>
        <begin position="4"/>
        <end position="298"/>
    </location>
</feature>
<evidence type="ECO:0000256" key="3">
    <source>
        <dbReference type="ARBA" id="ARBA00022723"/>
    </source>
</evidence>
<dbReference type="InterPro" id="IPR037493">
    <property type="entry name" value="ExoIII-like"/>
</dbReference>
<keyword evidence="5" id="KW-0460">Magnesium</keyword>
<protein>
    <submittedName>
        <fullName evidence="7">Exodeoxyribonuclease III</fullName>
    </submittedName>
</protein>
<dbReference type="RefSeq" id="WP_338539004.1">
    <property type="nucleotide sequence ID" value="NZ_CP104874.1"/>
</dbReference>
<sequence length="307" mass="33779">MRVATFNVNGIRAAQRRGFETWLAERRPDVVALQEVRCPPEQLPSGVFGDHHLAYEPGHIAGRNGVAVLTRTRPAAVRTWDGEVLMRAPGEEHLHTEPSPPGTMARGLSPFASEGRYIEVDIDNTGDAPPLTVASLYLPKGGLPAHLQKPGGREVPDGGARYQRKMRFLASFARQLDRSRKAARAAGREFLLLGDLNIAHTPQDLTNWRSSSRSEGFLPEEREWFSSIVSPRTLVDVVRAQHPDATGPMSWWSWMGGAFDRGVGWRIDYHLATPGLARRAVTTGTDRPASGPERVSDHAAVVVDYAD</sequence>
<dbReference type="InterPro" id="IPR005135">
    <property type="entry name" value="Endo/exonuclease/phosphatase"/>
</dbReference>
<keyword evidence="8" id="KW-1185">Reference proteome</keyword>
<proteinExistence type="inferred from homology"/>
<evidence type="ECO:0000256" key="4">
    <source>
        <dbReference type="ARBA" id="ARBA00022801"/>
    </source>
</evidence>
<keyword evidence="4" id="KW-0378">Hydrolase</keyword>